<protein>
    <submittedName>
        <fullName evidence="2">DUF5519 family protein</fullName>
    </submittedName>
</protein>
<keyword evidence="3" id="KW-1185">Reference proteome</keyword>
<sequence>MANLKSRLLLKLAQIEGLENKASGIPGSTSLFYLGQEFAHFHSEQELDLKLGKTLIRELGLTHPAGSIQHPDRSPNSAWIELRFASDADVQSVAELVGLATTRIHRVK</sequence>
<gene>
    <name evidence="2" type="ORF">LNV07_22015</name>
</gene>
<evidence type="ECO:0000313" key="2">
    <source>
        <dbReference type="EMBL" id="MCV2370771.1"/>
    </source>
</evidence>
<dbReference type="Pfam" id="PF17648">
    <property type="entry name" value="Luciferase"/>
    <property type="match status" value="1"/>
</dbReference>
<evidence type="ECO:0000313" key="3">
    <source>
        <dbReference type="Proteomes" id="UP001209701"/>
    </source>
</evidence>
<organism evidence="2 3">
    <name type="scientific">Roseateles oligotrophus</name>
    <dbReference type="NCBI Taxonomy" id="1769250"/>
    <lineage>
        <taxon>Bacteria</taxon>
        <taxon>Pseudomonadati</taxon>
        <taxon>Pseudomonadota</taxon>
        <taxon>Betaproteobacteria</taxon>
        <taxon>Burkholderiales</taxon>
        <taxon>Sphaerotilaceae</taxon>
        <taxon>Roseateles</taxon>
    </lineage>
</organism>
<dbReference type="Proteomes" id="UP001209701">
    <property type="component" value="Unassembled WGS sequence"/>
</dbReference>
<comment type="caution">
    <text evidence="2">The sequence shown here is derived from an EMBL/GenBank/DDBJ whole genome shotgun (WGS) entry which is preliminary data.</text>
</comment>
<proteinExistence type="predicted"/>
<dbReference type="EMBL" id="JAJIRN010000010">
    <property type="protein sequence ID" value="MCV2370771.1"/>
    <property type="molecule type" value="Genomic_DNA"/>
</dbReference>
<feature type="domain" description="Luciferase" evidence="1">
    <location>
        <begin position="35"/>
        <end position="100"/>
    </location>
</feature>
<dbReference type="InterPro" id="IPR040841">
    <property type="entry name" value="Luciferase_dom"/>
</dbReference>
<reference evidence="2 3" key="1">
    <citation type="submission" date="2021-11" db="EMBL/GenBank/DDBJ databases">
        <authorList>
            <person name="Liang Q."/>
            <person name="Mou H."/>
            <person name="Liu Z."/>
        </authorList>
    </citation>
    <scope>NUCLEOTIDE SEQUENCE [LARGE SCALE GENOMIC DNA]</scope>
    <source>
        <strain evidence="2 3">CHU3</strain>
    </source>
</reference>
<name>A0ABT2YLF5_9BURK</name>
<accession>A0ABT2YLF5</accession>
<evidence type="ECO:0000259" key="1">
    <source>
        <dbReference type="Pfam" id="PF17648"/>
    </source>
</evidence>